<gene>
    <name evidence="1" type="ordered locus">HCD_00955</name>
    <name evidence="2" type="ordered locus">HCD_04995</name>
    <name evidence="3" type="ordered locus">HCD_08080</name>
</gene>
<evidence type="ECO:0000313" key="3">
    <source>
        <dbReference type="EMBL" id="AFI06600.1"/>
    </source>
</evidence>
<dbReference type="EMBL" id="CP003481">
    <property type="protein sequence ID" value="AFI06001.1"/>
    <property type="molecule type" value="Genomic_DNA"/>
</dbReference>
<dbReference type="HOGENOM" id="CLU_1072706_0_0_7"/>
<dbReference type="AlphaFoldDB" id="I0EUI1"/>
<dbReference type="OrthoDB" id="5321765at2"/>
<name>I0EUI1_HELCM</name>
<dbReference type="KEGG" id="hcm:HCD_08080"/>
<accession>I0EUI1</accession>
<dbReference type="RefSeq" id="WP_014658751.1">
    <property type="nucleotide sequence ID" value="NC_017735.1"/>
</dbReference>
<proteinExistence type="predicted"/>
<dbReference type="KEGG" id="hcm:HCD_00955"/>
<keyword evidence="4" id="KW-1185">Reference proteome</keyword>
<dbReference type="PATRIC" id="fig|1163745.3.peg.1055"/>
<dbReference type="Proteomes" id="UP000005013">
    <property type="component" value="Chromosome"/>
</dbReference>
<sequence length="260" mass="28851">MNTTRFIRNFLTFKEALQTQNFNNKELNTICLQAAIQGEQIALQESQNKFAKEQAKARMELEFLSMQMQLQSQKAQTLNALIQCQSMLKSLKDNAAINRANAYVSLLQVAGSVGANNFANVVETINQIGIEYTHSSVNNNGIQYNGTAEENELNTILNKLSNELDKLNALGDKESIQLFSNELEVLVNEPTEIWGFSTLNNATEGFYNANNELLASGNSFLFSSNIAGQHTITFKASIGQANVSKSITISVIQDKLRQKQ</sequence>
<protein>
    <submittedName>
        <fullName evidence="3">Uncharacterized protein</fullName>
    </submittedName>
</protein>
<evidence type="ECO:0000313" key="4">
    <source>
        <dbReference type="Proteomes" id="UP000005013"/>
    </source>
</evidence>
<dbReference type="STRING" id="1163745.HCD_00955"/>
<dbReference type="EMBL" id="CP003481">
    <property type="protein sequence ID" value="AFI06600.1"/>
    <property type="molecule type" value="Genomic_DNA"/>
</dbReference>
<dbReference type="KEGG" id="hcm:HCD_04995"/>
<reference evidence="3 4" key="1">
    <citation type="journal article" date="2013" name="PLoS ONE">
        <title>Sequence Divergence and Conservation in Genomes ofHelicobacter cetorum Strains from a Dolphin and a Whale.</title>
        <authorList>
            <person name="Kersulyte D."/>
            <person name="Rossi M."/>
            <person name="Berg D.E."/>
        </authorList>
    </citation>
    <scope>NUCLEOTIDE SEQUENCE [LARGE SCALE GENOMIC DNA]</scope>
    <source>
        <strain evidence="3 4">MIT 99-5656</strain>
    </source>
</reference>
<evidence type="ECO:0000313" key="2">
    <source>
        <dbReference type="EMBL" id="AFI06001.1"/>
    </source>
</evidence>
<dbReference type="EMBL" id="CP003481">
    <property type="protein sequence ID" value="AFI05223.1"/>
    <property type="molecule type" value="Genomic_DNA"/>
</dbReference>
<organism evidence="3 4">
    <name type="scientific">Helicobacter cetorum (strain ATCC BAA-540 / CCUG 52418 / MIT 99-5656)</name>
    <dbReference type="NCBI Taxonomy" id="1163745"/>
    <lineage>
        <taxon>Bacteria</taxon>
        <taxon>Pseudomonadati</taxon>
        <taxon>Campylobacterota</taxon>
        <taxon>Epsilonproteobacteria</taxon>
        <taxon>Campylobacterales</taxon>
        <taxon>Helicobacteraceae</taxon>
        <taxon>Helicobacter</taxon>
    </lineage>
</organism>
<evidence type="ECO:0000313" key="1">
    <source>
        <dbReference type="EMBL" id="AFI05223.1"/>
    </source>
</evidence>